<gene>
    <name evidence="2" type="ORF">SCF082_LOCUS28711</name>
</gene>
<protein>
    <submittedName>
        <fullName evidence="2">Uncharacterized protein</fullName>
    </submittedName>
</protein>
<accession>A0ABP0MR22</accession>
<name>A0ABP0MR22_9DINO</name>
<keyword evidence="3" id="KW-1185">Reference proteome</keyword>
<feature type="region of interest" description="Disordered" evidence="1">
    <location>
        <begin position="30"/>
        <end position="63"/>
    </location>
</feature>
<feature type="compositionally biased region" description="Basic residues" evidence="1">
    <location>
        <begin position="30"/>
        <end position="39"/>
    </location>
</feature>
<dbReference type="Proteomes" id="UP001642464">
    <property type="component" value="Unassembled WGS sequence"/>
</dbReference>
<dbReference type="EMBL" id="CAXAMM010022758">
    <property type="protein sequence ID" value="CAK9052505.1"/>
    <property type="molecule type" value="Genomic_DNA"/>
</dbReference>
<proteinExistence type="predicted"/>
<feature type="non-terminal residue" evidence="2">
    <location>
        <position position="63"/>
    </location>
</feature>
<organism evidence="2 3">
    <name type="scientific">Durusdinium trenchii</name>
    <dbReference type="NCBI Taxonomy" id="1381693"/>
    <lineage>
        <taxon>Eukaryota</taxon>
        <taxon>Sar</taxon>
        <taxon>Alveolata</taxon>
        <taxon>Dinophyceae</taxon>
        <taxon>Suessiales</taxon>
        <taxon>Symbiodiniaceae</taxon>
        <taxon>Durusdinium</taxon>
    </lineage>
</organism>
<sequence>LYRDSKARKDFTMFSAAGKTGTLRLPKTLKKARMRRKREHQYAHYQQEEENMLKAKQAPAVST</sequence>
<comment type="caution">
    <text evidence="2">The sequence shown here is derived from an EMBL/GenBank/DDBJ whole genome shotgun (WGS) entry which is preliminary data.</text>
</comment>
<evidence type="ECO:0000313" key="3">
    <source>
        <dbReference type="Proteomes" id="UP001642464"/>
    </source>
</evidence>
<evidence type="ECO:0000313" key="2">
    <source>
        <dbReference type="EMBL" id="CAK9052505.1"/>
    </source>
</evidence>
<evidence type="ECO:0000256" key="1">
    <source>
        <dbReference type="SAM" id="MobiDB-lite"/>
    </source>
</evidence>
<feature type="non-terminal residue" evidence="2">
    <location>
        <position position="1"/>
    </location>
</feature>
<reference evidence="2 3" key="1">
    <citation type="submission" date="2024-02" db="EMBL/GenBank/DDBJ databases">
        <authorList>
            <person name="Chen Y."/>
            <person name="Shah S."/>
            <person name="Dougan E. K."/>
            <person name="Thang M."/>
            <person name="Chan C."/>
        </authorList>
    </citation>
    <scope>NUCLEOTIDE SEQUENCE [LARGE SCALE GENOMIC DNA]</scope>
</reference>